<keyword evidence="7" id="KW-1185">Reference proteome</keyword>
<accession>A0A418Y775</accession>
<proteinExistence type="inferred from homology"/>
<dbReference type="InterPro" id="IPR011625">
    <property type="entry name" value="A2M_N_BRD"/>
</dbReference>
<evidence type="ECO:0000259" key="4">
    <source>
        <dbReference type="SMART" id="SM01359"/>
    </source>
</evidence>
<evidence type="ECO:0000313" key="6">
    <source>
        <dbReference type="EMBL" id="RJG25100.1"/>
    </source>
</evidence>
<dbReference type="InterPro" id="IPR021868">
    <property type="entry name" value="Alpha_2_Macroglob_MG3"/>
</dbReference>
<dbReference type="InterPro" id="IPR002890">
    <property type="entry name" value="MG2"/>
</dbReference>
<organism evidence="6 7">
    <name type="scientific">Massilia cavernae</name>
    <dbReference type="NCBI Taxonomy" id="2320864"/>
    <lineage>
        <taxon>Bacteria</taxon>
        <taxon>Pseudomonadati</taxon>
        <taxon>Pseudomonadota</taxon>
        <taxon>Betaproteobacteria</taxon>
        <taxon>Burkholderiales</taxon>
        <taxon>Oxalobacteraceae</taxon>
        <taxon>Telluria group</taxon>
        <taxon>Massilia</taxon>
    </lineage>
</organism>
<dbReference type="InterPro" id="IPR051802">
    <property type="entry name" value="YfhM-like"/>
</dbReference>
<evidence type="ECO:0000256" key="1">
    <source>
        <dbReference type="ARBA" id="ARBA00010556"/>
    </source>
</evidence>
<dbReference type="OrthoDB" id="9767116at2"/>
<gene>
    <name evidence="6" type="ORF">D3872_03045</name>
</gene>
<feature type="compositionally biased region" description="Acidic residues" evidence="2">
    <location>
        <begin position="792"/>
        <end position="801"/>
    </location>
</feature>
<dbReference type="EMBL" id="QYUP01000026">
    <property type="protein sequence ID" value="RJG25100.1"/>
    <property type="molecule type" value="Genomic_DNA"/>
</dbReference>
<feature type="domain" description="Alpha-2-macroglobulin" evidence="5">
    <location>
        <begin position="1213"/>
        <end position="1303"/>
    </location>
</feature>
<feature type="signal peptide" evidence="3">
    <location>
        <begin position="1"/>
        <end position="23"/>
    </location>
</feature>
<evidence type="ECO:0000313" key="7">
    <source>
        <dbReference type="Proteomes" id="UP000284006"/>
    </source>
</evidence>
<dbReference type="InterPro" id="IPR001599">
    <property type="entry name" value="Macroglobln_a2"/>
</dbReference>
<feature type="chain" id="PRO_5019486042" evidence="3">
    <location>
        <begin position="24"/>
        <end position="1881"/>
    </location>
</feature>
<sequence length="1881" mass="203002">MRIMKIMVAGLYLCLAALLPAAAQTTVESFSPTGTVKKIRQVAARFSADMIPFGDIRLADPFTVDCPEQGKGRWIDTRNWVYDFARDLPGGVACRFTLRPGQADLAGKPLVGDVQFSLDTGGPSIVRSMPREGYVIDENQMFVLSLDAAVREDSIQPNAWCRAEGINERIAVRVLHGQERDKVLAQRKAFVKEHQRRQPEKGGDAAIVVLQCARTLPAGADVTLGWGKGIATPGGVATATDQKLWFDTRKDFVASFSCQRTAPKAGCIPFLPIQLSFSAPIPVKEANEITLTSASGDVFRAAVEASKSGYVDDVTFKGPFPENTRFTLALPPGLKDDAGRTLLNRGSLAAGVATDRAPPLVKFPARFGILEARGDRLLPVTVRNVERGLKAKIVDATVHSPAPVKGAILRVADNEDGQVIKWLAAMSGGRGWDLPELEGKALYRSMLGAAGGAEQFSLPRARGRQPFEVIGIPLKQPGFYVVELASPRLGTVLKDKKATAYVSTAALVTNLAAHFKHGAESSLVWVTTLDKGRPAPGAKVAVRDCAGKELWSGATDRNGVARIGKEIRSRCKQGERYFISARLGGDMTFTLSDWNRGIEVWRFNVPTEWHGADSVIAATVFDRTLLRAGETVHMKHFLRRHTRAGLATVGKGDAQRPAKAYITHVGTDEKFELPLSWSANATSAGDWKIPEGAKLGTYEVMLGGRVSGSFRVEQFRIPLMKGSVQGPAMPAVAPASLPLDLQLNYLSGGGAAYAPVKLRSTVGPRHVSFDDYDGFRFAAGDIKEGIASAYGGDDDEDEGAEAEGGAAETRSLRTQEVSLDKGGGARVVLDKMPAVATPQDLHAEMSYQDPNGETQTVSTTVPLWPSAVVVGIKPDGWMQSKDALRLQALVLDVAGKPVAGAPVSVDLFQSEVYSHRRRLLGGFYAYESQREVKRLGQACEGVTDQRGMLFCEAKSPAEGSLIVRARSADAQQRAAVTHTDVWVAGSKDSWFDVSDNDRIDMLPSQKRFEPGETATFQVRSPFREATALVTVEREGVIDTYIRRLKGDNRSFSIPVKGSYAPNVFVSALVVRGRVAGVQPSALVDLGKPAYKLGIAPIKVGWAAHELKVQVGTDRQVYKVREKAQVTVKVSRADGKVLPAGAEVALAAVDAGLLELMPNASWDLLETMMQQRGLQVTTATAQMQVIGKRHFGRKAVAAGGGGGRSSGRELFDTLLFWKATVKLDAKGEASVTVALNDSLTAFRIVAVASAGAGQFGTGRTEIRSTQDLMLLSGLPQLARQGDSFRAGYTLRNASDRTLTSELRVSVAADGARAVALPAQTVTLAAGESREVGWDYTVPAGARKLAWEASARADGAADTVRSQQEVKSAVPERTVQATLAQLDQPLAIPVRMPADALAGQGGIVAKLAARLAENMPGVSEYMQAYPYTCFEQVTSRAVALRDRALWERHVKALPAHLDGDGLVKYFTLMDKGSDALTAYVLSVTGEAGYAVPDELRERMREGLSGFVRGTVTRGSPLATADLAVRKVAALEALSREAPLSADLLGSFSVTPNLWPTGAVIDWYLAMKRNPQLAGSAAWMLDAERVLRARLHLQGTTMGFSTEQQDGWWWLMMSADTNANRLLLAMMDNPKWQPDMGRMARGALGRQHKGRWSTTVANAWGVLAMDKFSATFESQPVTGTTTGELAGDERSAAWPAQEANAGLELAFPWPAGMQDLAIAHKGSGKPWVTVQSLAAIPLKEPLFAGFRMTKTITPVDRKDANAWSRGDVYRVRLDLEAQSDMTWVVVDDPIPASATVLGSGLGRDSRIQSAGEVQEGWVWPAFQERSNEAFRSYYEFVPKGKWRVEYTVRLNNAGRFSLPPTRAEAMYNPGMFGELPNAALAVKP</sequence>
<dbReference type="SMART" id="SM01360">
    <property type="entry name" value="A2M"/>
    <property type="match status" value="1"/>
</dbReference>
<name>A0A418Y775_9BURK</name>
<dbReference type="Pfam" id="PF00207">
    <property type="entry name" value="A2M"/>
    <property type="match status" value="1"/>
</dbReference>
<keyword evidence="3" id="KW-0732">Signal</keyword>
<dbReference type="Pfam" id="PF17973">
    <property type="entry name" value="bMG10"/>
    <property type="match status" value="1"/>
</dbReference>
<dbReference type="GO" id="GO:0004866">
    <property type="term" value="F:endopeptidase inhibitor activity"/>
    <property type="evidence" value="ECO:0007669"/>
    <property type="project" value="InterPro"/>
</dbReference>
<dbReference type="InterPro" id="IPR041246">
    <property type="entry name" value="Bact_MG10"/>
</dbReference>
<feature type="region of interest" description="Disordered" evidence="2">
    <location>
        <begin position="788"/>
        <end position="812"/>
    </location>
</feature>
<dbReference type="Pfam" id="PF01835">
    <property type="entry name" value="MG2"/>
    <property type="match status" value="1"/>
</dbReference>
<protein>
    <submittedName>
        <fullName evidence="6">Alpha-2-macroglobulin</fullName>
    </submittedName>
</protein>
<dbReference type="Pfam" id="PF11974">
    <property type="entry name" value="bMG3"/>
    <property type="match status" value="1"/>
</dbReference>
<dbReference type="Pfam" id="PF07703">
    <property type="entry name" value="A2M_BRD"/>
    <property type="match status" value="1"/>
</dbReference>
<dbReference type="PANTHER" id="PTHR40094">
    <property type="entry name" value="ALPHA-2-MACROGLOBULIN HOMOLOG"/>
    <property type="match status" value="1"/>
</dbReference>
<comment type="caution">
    <text evidence="6">The sequence shown here is derived from an EMBL/GenBank/DDBJ whole genome shotgun (WGS) entry which is preliminary data.</text>
</comment>
<reference evidence="6 7" key="1">
    <citation type="submission" date="2018-09" db="EMBL/GenBank/DDBJ databases">
        <authorList>
            <person name="Zhu H."/>
        </authorList>
    </citation>
    <scope>NUCLEOTIDE SEQUENCE [LARGE SCALE GENOMIC DNA]</scope>
    <source>
        <strain evidence="6 7">K1S02-61</strain>
    </source>
</reference>
<dbReference type="Proteomes" id="UP000284006">
    <property type="component" value="Unassembled WGS sequence"/>
</dbReference>
<dbReference type="SMART" id="SM01359">
    <property type="entry name" value="A2M_N_2"/>
    <property type="match status" value="1"/>
</dbReference>
<evidence type="ECO:0000256" key="2">
    <source>
        <dbReference type="SAM" id="MobiDB-lite"/>
    </source>
</evidence>
<comment type="similarity">
    <text evidence="1">Belongs to the protease inhibitor I39 (alpha-2-macroglobulin) family. Bacterial alpha-2-macroglobulin subfamily.</text>
</comment>
<feature type="domain" description="Alpha-2-macroglobulin bait region" evidence="4">
    <location>
        <begin position="999"/>
        <end position="1155"/>
    </location>
</feature>
<dbReference type="PANTHER" id="PTHR40094:SF1">
    <property type="entry name" value="UBIQUITIN DOMAIN-CONTAINING PROTEIN"/>
    <property type="match status" value="1"/>
</dbReference>
<dbReference type="RefSeq" id="WP_119809421.1">
    <property type="nucleotide sequence ID" value="NZ_QYUP01000026.1"/>
</dbReference>
<evidence type="ECO:0000256" key="3">
    <source>
        <dbReference type="SAM" id="SignalP"/>
    </source>
</evidence>
<evidence type="ECO:0000259" key="5">
    <source>
        <dbReference type="SMART" id="SM01360"/>
    </source>
</evidence>